<gene>
    <name evidence="2" type="ORF">HKW67_18125</name>
</gene>
<organism evidence="2 3">
    <name type="scientific">Gemmatimonas groenlandica</name>
    <dbReference type="NCBI Taxonomy" id="2732249"/>
    <lineage>
        <taxon>Bacteria</taxon>
        <taxon>Pseudomonadati</taxon>
        <taxon>Gemmatimonadota</taxon>
        <taxon>Gemmatimonadia</taxon>
        <taxon>Gemmatimonadales</taxon>
        <taxon>Gemmatimonadaceae</taxon>
        <taxon>Gemmatimonas</taxon>
    </lineage>
</organism>
<name>A0A6M4IWL8_9BACT</name>
<feature type="signal peptide" evidence="1">
    <location>
        <begin position="1"/>
        <end position="26"/>
    </location>
</feature>
<reference evidence="2 3" key="1">
    <citation type="submission" date="2020-05" db="EMBL/GenBank/DDBJ databases">
        <title>Complete genome sequence of Gemmatimonas greenlandica TET16.</title>
        <authorList>
            <person name="Zeng Y."/>
        </authorList>
    </citation>
    <scope>NUCLEOTIDE SEQUENCE [LARGE SCALE GENOMIC DNA]</scope>
    <source>
        <strain evidence="2 3">TET16</strain>
    </source>
</reference>
<dbReference type="InterPro" id="IPR007433">
    <property type="entry name" value="DUF481"/>
</dbReference>
<accession>A0A6M4IWL8</accession>
<evidence type="ECO:0000313" key="3">
    <source>
        <dbReference type="Proteomes" id="UP000500938"/>
    </source>
</evidence>
<dbReference type="Proteomes" id="UP000500938">
    <property type="component" value="Chromosome"/>
</dbReference>
<protein>
    <submittedName>
        <fullName evidence="2">DUF481 domain-containing protein</fullName>
    </submittedName>
</protein>
<dbReference type="SUPFAM" id="SSF56935">
    <property type="entry name" value="Porins"/>
    <property type="match status" value="1"/>
</dbReference>
<dbReference type="RefSeq" id="WP_171226726.1">
    <property type="nucleotide sequence ID" value="NZ_CP053085.1"/>
</dbReference>
<sequence>MSTSRRVVRAAALTAGLSLFALSAQAQEAPKRPYEFAGDFSLAASQGNQQVTTIALGQRYSYKFAHWKFSQSAAALRGTANGVRNAELYQLSLRSDYDITKKLTAYLSASGLRNTPAGLNSQLLEGVGLGYQFIDTERDKLQFSLGLGALQRSFVGDAESQSDFVGNASGNYRHAFSKAAYLEQTATFTPNFTTSDAWLLTAKSAVVAPLSARFGIKVGYLVNFNNAPPLLPPVNGVAQTVRFKKFDGLLTTGVQFTY</sequence>
<keyword evidence="3" id="KW-1185">Reference proteome</keyword>
<proteinExistence type="predicted"/>
<dbReference type="Pfam" id="PF04338">
    <property type="entry name" value="DUF481"/>
    <property type="match status" value="1"/>
</dbReference>
<dbReference type="KEGG" id="ggr:HKW67_18125"/>
<keyword evidence="1" id="KW-0732">Signal</keyword>
<evidence type="ECO:0000256" key="1">
    <source>
        <dbReference type="SAM" id="SignalP"/>
    </source>
</evidence>
<dbReference type="EMBL" id="CP053085">
    <property type="protein sequence ID" value="QJR37292.1"/>
    <property type="molecule type" value="Genomic_DNA"/>
</dbReference>
<feature type="chain" id="PRO_5026712192" evidence="1">
    <location>
        <begin position="27"/>
        <end position="258"/>
    </location>
</feature>
<evidence type="ECO:0000313" key="2">
    <source>
        <dbReference type="EMBL" id="QJR37292.1"/>
    </source>
</evidence>
<dbReference type="AlphaFoldDB" id="A0A6M4IWL8"/>